<protein>
    <submittedName>
        <fullName evidence="4">ADP-ribosylarginine hydrolase Tri1</fullName>
        <ecNumber evidence="4">3.2.2.19</ecNumber>
    </submittedName>
</protein>
<feature type="binding site" evidence="3">
    <location>
        <position position="286"/>
    </location>
    <ligand>
        <name>Mg(2+)</name>
        <dbReference type="ChEBI" id="CHEBI:18420"/>
        <label>1</label>
    </ligand>
</feature>
<keyword evidence="2 4" id="KW-0378">Hydrolase</keyword>
<dbReference type="GO" id="GO:0046872">
    <property type="term" value="F:metal ion binding"/>
    <property type="evidence" value="ECO:0007669"/>
    <property type="project" value="UniProtKB-KW"/>
</dbReference>
<evidence type="ECO:0000313" key="5">
    <source>
        <dbReference type="Proteomes" id="UP000190951"/>
    </source>
</evidence>
<dbReference type="InterPro" id="IPR036705">
    <property type="entry name" value="Ribosyl_crysJ1_sf"/>
</dbReference>
<dbReference type="InterPro" id="IPR005502">
    <property type="entry name" value="Ribosyl_crysJ1"/>
</dbReference>
<evidence type="ECO:0000256" key="1">
    <source>
        <dbReference type="ARBA" id="ARBA00010702"/>
    </source>
</evidence>
<accession>A0A1S8L1F3</accession>
<dbReference type="AlphaFoldDB" id="A0A1S8L1F3"/>
<evidence type="ECO:0000313" key="4">
    <source>
        <dbReference type="EMBL" id="URZ09480.1"/>
    </source>
</evidence>
<dbReference type="RefSeq" id="WP_077836218.1">
    <property type="nucleotide sequence ID" value="NZ_CP096983.1"/>
</dbReference>
<feature type="binding site" evidence="3">
    <location>
        <position position="71"/>
    </location>
    <ligand>
        <name>Mg(2+)</name>
        <dbReference type="ChEBI" id="CHEBI:18420"/>
        <label>1</label>
    </ligand>
</feature>
<gene>
    <name evidence="4" type="primary">tri1</name>
    <name evidence="4" type="ORF">CROST_001510</name>
</gene>
<dbReference type="STRING" id="84029.CROST_33220"/>
<sequence length="342" mass="39123">MSGVRMIDRWEEDNKMFLRLYIKERVLPTIYGSILGDLVGVPVEFKKRGSFFVEDIMGYGTYNQPAGTWSDDTSLTLCLIENIVEEGTMKSLMEKFVNYQDKGYMTPYGQMFDIGGATAQAIGRFKVGCLPQNCGGQSEYDNGNGAIMRIAPLAFLFDNEFDFVKKAGIIKQYTEITHAHPRAIIGSIIYIELLLRLYHNNTLEKSIKEILELFEENFSDNYIYMEEFKYYKRIFDSNFFYVPEEQILSDGYVVHTLEAAIWCVGNTKNFKEAILKAVNLGGDTDTVGAITGAIAGMYYKMDKIPQDWLKKIAKKQDIDELINKFYQYCADKAVIEKYGSLQ</sequence>
<dbReference type="Proteomes" id="UP000190951">
    <property type="component" value="Chromosome"/>
</dbReference>
<evidence type="ECO:0000256" key="2">
    <source>
        <dbReference type="ARBA" id="ARBA00022801"/>
    </source>
</evidence>
<feature type="binding site" evidence="3">
    <location>
        <position position="285"/>
    </location>
    <ligand>
        <name>Mg(2+)</name>
        <dbReference type="ChEBI" id="CHEBI:18420"/>
        <label>1</label>
    </ligand>
</feature>
<dbReference type="InterPro" id="IPR050792">
    <property type="entry name" value="ADP-ribosylglycohydrolase"/>
</dbReference>
<dbReference type="PANTHER" id="PTHR16222:SF24">
    <property type="entry name" value="ADP-RIBOSYLHYDROLASE ARH3"/>
    <property type="match status" value="1"/>
</dbReference>
<dbReference type="EMBL" id="CP096983">
    <property type="protein sequence ID" value="URZ09480.1"/>
    <property type="molecule type" value="Genomic_DNA"/>
</dbReference>
<evidence type="ECO:0000256" key="3">
    <source>
        <dbReference type="PIRSR" id="PIRSR605502-1"/>
    </source>
</evidence>
<dbReference type="KEGG" id="crw:CROST_001510"/>
<dbReference type="PANTHER" id="PTHR16222">
    <property type="entry name" value="ADP-RIBOSYLGLYCOHYDROLASE"/>
    <property type="match status" value="1"/>
</dbReference>
<dbReference type="EC" id="3.2.2.19" evidence="4"/>
<organism evidence="4 5">
    <name type="scientific">Clostridium felsineum</name>
    <dbReference type="NCBI Taxonomy" id="36839"/>
    <lineage>
        <taxon>Bacteria</taxon>
        <taxon>Bacillati</taxon>
        <taxon>Bacillota</taxon>
        <taxon>Clostridia</taxon>
        <taxon>Eubacteriales</taxon>
        <taxon>Clostridiaceae</taxon>
        <taxon>Clostridium</taxon>
    </lineage>
</organism>
<keyword evidence="3" id="KW-0460">Magnesium</keyword>
<dbReference type="Gene3D" id="1.10.4080.10">
    <property type="entry name" value="ADP-ribosylation/Crystallin J1"/>
    <property type="match status" value="1"/>
</dbReference>
<comment type="similarity">
    <text evidence="1">Belongs to the ADP-ribosylglycohydrolase family.</text>
</comment>
<keyword evidence="3" id="KW-0479">Metal-binding</keyword>
<feature type="binding site" evidence="3">
    <location>
        <position position="72"/>
    </location>
    <ligand>
        <name>Mg(2+)</name>
        <dbReference type="ChEBI" id="CHEBI:18420"/>
        <label>1</label>
    </ligand>
</feature>
<reference evidence="4 5" key="1">
    <citation type="submission" date="2022-04" db="EMBL/GenBank/DDBJ databases">
        <title>Genome sequence of C. roseum typestrain.</title>
        <authorList>
            <person name="Poehlein A."/>
            <person name="Schoch T."/>
            <person name="Duerre P."/>
            <person name="Daniel R."/>
        </authorList>
    </citation>
    <scope>NUCLEOTIDE SEQUENCE [LARGE SCALE GENOMIC DNA]</scope>
    <source>
        <strain evidence="4 5">DSM 7320</strain>
    </source>
</reference>
<dbReference type="Pfam" id="PF03747">
    <property type="entry name" value="ADP_ribosyl_GH"/>
    <property type="match status" value="1"/>
</dbReference>
<keyword evidence="4" id="KW-0326">Glycosidase</keyword>
<feature type="binding site" evidence="3">
    <location>
        <position position="70"/>
    </location>
    <ligand>
        <name>Mg(2+)</name>
        <dbReference type="ChEBI" id="CHEBI:18420"/>
        <label>1</label>
    </ligand>
</feature>
<comment type="cofactor">
    <cofactor evidence="3">
        <name>Mg(2+)</name>
        <dbReference type="ChEBI" id="CHEBI:18420"/>
    </cofactor>
    <text evidence="3">Binds 2 magnesium ions per subunit.</text>
</comment>
<proteinExistence type="inferred from homology"/>
<keyword evidence="5" id="KW-1185">Reference proteome</keyword>
<dbReference type="GO" id="GO:0003875">
    <property type="term" value="F:ADP-ribosylarginine hydrolase activity"/>
    <property type="evidence" value="ECO:0007669"/>
    <property type="project" value="UniProtKB-EC"/>
</dbReference>
<name>A0A1S8L1F3_9CLOT</name>
<feature type="binding site" evidence="3">
    <location>
        <position position="283"/>
    </location>
    <ligand>
        <name>Mg(2+)</name>
        <dbReference type="ChEBI" id="CHEBI:18420"/>
        <label>1</label>
    </ligand>
</feature>
<dbReference type="SUPFAM" id="SSF101478">
    <property type="entry name" value="ADP-ribosylglycohydrolase"/>
    <property type="match status" value="1"/>
</dbReference>